<evidence type="ECO:0008006" key="3">
    <source>
        <dbReference type="Google" id="ProtNLM"/>
    </source>
</evidence>
<dbReference type="Gene3D" id="3.30.420.10">
    <property type="entry name" value="Ribonuclease H-like superfamily/Ribonuclease H"/>
    <property type="match status" value="1"/>
</dbReference>
<dbReference type="AlphaFoldDB" id="A0AAD9WMN7"/>
<reference evidence="1" key="1">
    <citation type="journal article" date="2023" name="Plant J.">
        <title>Genome sequences and population genomics provide insights into the demographic history, inbreeding, and mutation load of two 'living fossil' tree species of Dipteronia.</title>
        <authorList>
            <person name="Feng Y."/>
            <person name="Comes H.P."/>
            <person name="Chen J."/>
            <person name="Zhu S."/>
            <person name="Lu R."/>
            <person name="Zhang X."/>
            <person name="Li P."/>
            <person name="Qiu J."/>
            <person name="Olsen K.M."/>
            <person name="Qiu Y."/>
        </authorList>
    </citation>
    <scope>NUCLEOTIDE SEQUENCE</scope>
    <source>
        <strain evidence="1">KIB01</strain>
    </source>
</reference>
<dbReference type="CDD" id="cd06222">
    <property type="entry name" value="RNase_H_like"/>
    <property type="match status" value="1"/>
</dbReference>
<organism evidence="1 2">
    <name type="scientific">Dipteronia dyeriana</name>
    <dbReference type="NCBI Taxonomy" id="168575"/>
    <lineage>
        <taxon>Eukaryota</taxon>
        <taxon>Viridiplantae</taxon>
        <taxon>Streptophyta</taxon>
        <taxon>Embryophyta</taxon>
        <taxon>Tracheophyta</taxon>
        <taxon>Spermatophyta</taxon>
        <taxon>Magnoliopsida</taxon>
        <taxon>eudicotyledons</taxon>
        <taxon>Gunneridae</taxon>
        <taxon>Pentapetalae</taxon>
        <taxon>rosids</taxon>
        <taxon>malvids</taxon>
        <taxon>Sapindales</taxon>
        <taxon>Sapindaceae</taxon>
        <taxon>Hippocastanoideae</taxon>
        <taxon>Acereae</taxon>
        <taxon>Dipteronia</taxon>
    </lineage>
</organism>
<dbReference type="InterPro" id="IPR036397">
    <property type="entry name" value="RNaseH_sf"/>
</dbReference>
<evidence type="ECO:0000313" key="1">
    <source>
        <dbReference type="EMBL" id="KAK2635640.1"/>
    </source>
</evidence>
<sequence>MFNDKETNVWQEIDMMNFWVVWWFKYQSKDGSVLGNPGPAGIGGVLRDCDGKVLCMFSCYVRIHDSNSAELIAIHKACALCVISPSFVNIIIGIRIGGKMVFSPRDSNQFTDRLAKSVGI</sequence>
<gene>
    <name evidence="1" type="ORF">Ddye_030432</name>
</gene>
<keyword evidence="2" id="KW-1185">Reference proteome</keyword>
<name>A0AAD9WMN7_9ROSI</name>
<dbReference type="Proteomes" id="UP001280121">
    <property type="component" value="Unassembled WGS sequence"/>
</dbReference>
<protein>
    <recommendedName>
        <fullName evidence="3">RNase H type-1 domain-containing protein</fullName>
    </recommendedName>
</protein>
<accession>A0AAD9WMN7</accession>
<dbReference type="SUPFAM" id="SSF53098">
    <property type="entry name" value="Ribonuclease H-like"/>
    <property type="match status" value="1"/>
</dbReference>
<dbReference type="PANTHER" id="PTHR33033">
    <property type="entry name" value="POLYNUCLEOTIDYL TRANSFERASE, RIBONUCLEASE H-LIKE SUPERFAMILY PROTEIN-RELATED"/>
    <property type="match status" value="1"/>
</dbReference>
<dbReference type="EMBL" id="JANJYI010000009">
    <property type="protein sequence ID" value="KAK2635640.1"/>
    <property type="molecule type" value="Genomic_DNA"/>
</dbReference>
<dbReference type="InterPro" id="IPR012337">
    <property type="entry name" value="RNaseH-like_sf"/>
</dbReference>
<proteinExistence type="predicted"/>
<evidence type="ECO:0000313" key="2">
    <source>
        <dbReference type="Proteomes" id="UP001280121"/>
    </source>
</evidence>
<comment type="caution">
    <text evidence="1">The sequence shown here is derived from an EMBL/GenBank/DDBJ whole genome shotgun (WGS) entry which is preliminary data.</text>
</comment>
<dbReference type="PANTHER" id="PTHR33033:SF90">
    <property type="entry name" value="RNASE H TYPE-1 DOMAIN-CONTAINING PROTEIN"/>
    <property type="match status" value="1"/>
</dbReference>
<dbReference type="InterPro" id="IPR044730">
    <property type="entry name" value="RNase_H-like_dom_plant"/>
</dbReference>
<dbReference type="GO" id="GO:0003676">
    <property type="term" value="F:nucleic acid binding"/>
    <property type="evidence" value="ECO:0007669"/>
    <property type="project" value="InterPro"/>
</dbReference>